<dbReference type="InterPro" id="IPR018060">
    <property type="entry name" value="HTH_AraC"/>
</dbReference>
<feature type="transmembrane region" description="Helical" evidence="9">
    <location>
        <begin position="1158"/>
        <end position="1177"/>
    </location>
</feature>
<dbReference type="GO" id="GO:0003700">
    <property type="term" value="F:DNA-binding transcription factor activity"/>
    <property type="evidence" value="ECO:0007669"/>
    <property type="project" value="InterPro"/>
</dbReference>
<feature type="transmembrane region" description="Helical" evidence="9">
    <location>
        <begin position="858"/>
        <end position="878"/>
    </location>
</feature>
<keyword evidence="7 9" id="KW-0472">Membrane</keyword>
<dbReference type="RefSeq" id="WP_188503936.1">
    <property type="nucleotide sequence ID" value="NZ_BMER01000001.1"/>
</dbReference>
<feature type="transmembrane region" description="Helical" evidence="9">
    <location>
        <begin position="765"/>
        <end position="788"/>
    </location>
</feature>
<dbReference type="Pfam" id="PF02687">
    <property type="entry name" value="FtsX"/>
    <property type="match status" value="2"/>
</dbReference>
<feature type="transmembrane region" description="Helical" evidence="9">
    <location>
        <begin position="71"/>
        <end position="90"/>
    </location>
</feature>
<organism evidence="11 12">
    <name type="scientific">Parapedobacter pyrenivorans</name>
    <dbReference type="NCBI Taxonomy" id="1305674"/>
    <lineage>
        <taxon>Bacteria</taxon>
        <taxon>Pseudomonadati</taxon>
        <taxon>Bacteroidota</taxon>
        <taxon>Sphingobacteriia</taxon>
        <taxon>Sphingobacteriales</taxon>
        <taxon>Sphingobacteriaceae</taxon>
        <taxon>Parapedobacter</taxon>
    </lineage>
</organism>
<evidence type="ECO:0000256" key="9">
    <source>
        <dbReference type="SAM" id="Phobius"/>
    </source>
</evidence>
<protein>
    <recommendedName>
        <fullName evidence="10">HTH araC/xylS-type domain-containing protein</fullName>
    </recommendedName>
</protein>
<keyword evidence="5" id="KW-0805">Transcription regulation</keyword>
<gene>
    <name evidence="11" type="ORF">GCM10007415_00370</name>
</gene>
<sequence length="1229" mass="138470">MKTYSFYITPYDLAFLGVIFIGFSFALQLGFAKRINQAANRLLSLALTTVILWLLWLLGRNIGLEAHLSQWSWLPLQFSLALGPLIFFYVRKITRPKNPFHMRDLLHFCPLLLEQAVLALEIKESSQTGVATYDTLTFHQLNPILQLLAFVSVSAYLYACHRLVESFYRGLKFNGGDRHRYELRWLHDLITGFALLWLLWIPFTAVDYFYYDYQLSIHAYYPLYLLLAVMSIRMAALALLRQEIGVPVDAPSFLKPLPPMELKHKGIWLKKVTKTNSYYKDPELSLSSLAEKLALTPHELSRIVNTVLKKSFNDFINEYRIADVVQKMQDPTYDHLTLLGIAYESGFNSKTTFNRAFKQMTGKSPLAYKNDLKKESPSYNLERQNRFAAVISNPETTPKWYPEKSNRNFMFKNYFKIARRNLLRNKGYAAMNITGLAVGIAICMMIFIIIQFHTSFDDFHTKKDRIYRVLTEYHPSDATAISYGKGIPFPLPTGLETAFPQIEQVAPIYASHNDQLQVLDANGTPVKNFKEQSGVFYTSPSFFDIVDFPLLAGSHASLSDPNNVLVTKEIAEKYFGDWKAAIGKTLKLTGSYRIGAGLFQSPPIALKVSGILANVPANTDFQLKIVIAFGTDFTGDKKYGLQIPDWNATAPEFGCYVLLPPNIDVEDFNQQLDAYARKVQSPDLKDRYVLQALSEVHYDTKTGNYSNKTVSRELIGVLWLIAAFMLLIACVNFINLSTAQAINRTKEVGVRKVLGSNKPQLQIQFLVETFLIVACAVVLAAAITMLALPAINQHLALSLSFNILGNPALILFLLTATLVVTALAGLYPALVLSRFNPIHAFQHKPTANTTKGISLRRALVVFQFIIAQALIIGTLVIVKQMNYLMSRPLGFDKDALVNVPFRPDNTGTDLTDYLRQQLLSVNGVKAVSFSSNTPIENDNDLWTELKFDHAIKEADFQAIAKFADNGYVEAYKLQLVAGRNLQASGMTREFLVNESLVKNLGLEKPEDILGKEISMFGDLITCPVVGVLKDFNDRSFHHDLAPLLITTNSTMYRQAGIKLATTNISSTMPAIKKIWEQTFPDYVYEYKFLDDKIESFYNQENQLAALYKIFAAIAIFLGCLGLYGLASFMAVQRIKEVGIRKVLGASTGNIVYLFSKEFIILIAIAFAIASPLAWIYMHRWLQDYAYRITINWWPFAIGGLTTILIALVTISFQAIKAAMAKPVKSLRSE</sequence>
<feature type="transmembrane region" description="Helical" evidence="9">
    <location>
        <begin position="144"/>
        <end position="164"/>
    </location>
</feature>
<feature type="domain" description="HTH araC/xylS-type" evidence="10">
    <location>
        <begin position="269"/>
        <end position="371"/>
    </location>
</feature>
<dbReference type="InterPro" id="IPR003838">
    <property type="entry name" value="ABC3_permease_C"/>
</dbReference>
<accession>A0A917M3J7</accession>
<name>A0A917M3J7_9SPHI</name>
<dbReference type="PANTHER" id="PTHR30572:SF18">
    <property type="entry name" value="ABC-TYPE MACROLIDE FAMILY EXPORT SYSTEM PERMEASE COMPONENT 2"/>
    <property type="match status" value="1"/>
</dbReference>
<feature type="transmembrane region" description="Helical" evidence="9">
    <location>
        <begin position="429"/>
        <end position="452"/>
    </location>
</feature>
<evidence type="ECO:0000313" key="11">
    <source>
        <dbReference type="EMBL" id="GGG72980.1"/>
    </source>
</evidence>
<dbReference type="Pfam" id="PF12833">
    <property type="entry name" value="HTH_18"/>
    <property type="match status" value="1"/>
</dbReference>
<dbReference type="SUPFAM" id="SSF46689">
    <property type="entry name" value="Homeodomain-like"/>
    <property type="match status" value="1"/>
</dbReference>
<reference evidence="11" key="2">
    <citation type="submission" date="2020-09" db="EMBL/GenBank/DDBJ databases">
        <authorList>
            <person name="Sun Q."/>
            <person name="Zhou Y."/>
        </authorList>
    </citation>
    <scope>NUCLEOTIDE SEQUENCE</scope>
    <source>
        <strain evidence="11">CGMCC 1.12195</strain>
    </source>
</reference>
<feature type="transmembrane region" description="Helical" evidence="9">
    <location>
        <begin position="42"/>
        <end position="59"/>
    </location>
</feature>
<dbReference type="PANTHER" id="PTHR30572">
    <property type="entry name" value="MEMBRANE COMPONENT OF TRANSPORTER-RELATED"/>
    <property type="match status" value="1"/>
</dbReference>
<dbReference type="AlphaFoldDB" id="A0A917M3J7"/>
<evidence type="ECO:0000259" key="10">
    <source>
        <dbReference type="PROSITE" id="PS01124"/>
    </source>
</evidence>
<keyword evidence="2" id="KW-1003">Cell membrane</keyword>
<evidence type="ECO:0000256" key="1">
    <source>
        <dbReference type="ARBA" id="ARBA00004651"/>
    </source>
</evidence>
<reference evidence="11" key="1">
    <citation type="journal article" date="2014" name="Int. J. Syst. Evol. Microbiol.">
        <title>Complete genome sequence of Corynebacterium casei LMG S-19264T (=DSM 44701T), isolated from a smear-ripened cheese.</title>
        <authorList>
            <consortium name="US DOE Joint Genome Institute (JGI-PGF)"/>
            <person name="Walter F."/>
            <person name="Albersmeier A."/>
            <person name="Kalinowski J."/>
            <person name="Ruckert C."/>
        </authorList>
    </citation>
    <scope>NUCLEOTIDE SEQUENCE</scope>
    <source>
        <strain evidence="11">CGMCC 1.12195</strain>
    </source>
</reference>
<evidence type="ECO:0000256" key="4">
    <source>
        <dbReference type="ARBA" id="ARBA00022989"/>
    </source>
</evidence>
<evidence type="ECO:0000256" key="7">
    <source>
        <dbReference type="ARBA" id="ARBA00023136"/>
    </source>
</evidence>
<feature type="transmembrane region" description="Helical" evidence="9">
    <location>
        <begin position="808"/>
        <end position="832"/>
    </location>
</feature>
<feature type="transmembrane region" description="Helical" evidence="9">
    <location>
        <begin position="1105"/>
        <end position="1131"/>
    </location>
</feature>
<comment type="caution">
    <text evidence="11">The sequence shown here is derived from an EMBL/GenBank/DDBJ whole genome shotgun (WGS) entry which is preliminary data.</text>
</comment>
<feature type="transmembrane region" description="Helical" evidence="9">
    <location>
        <begin position="185"/>
        <end position="203"/>
    </location>
</feature>
<keyword evidence="8" id="KW-0804">Transcription</keyword>
<comment type="subcellular location">
    <subcellularLocation>
        <location evidence="1">Cell membrane</location>
        <topology evidence="1">Multi-pass membrane protein</topology>
    </subcellularLocation>
</comment>
<keyword evidence="4 9" id="KW-1133">Transmembrane helix</keyword>
<proteinExistence type="predicted"/>
<keyword evidence="6" id="KW-0238">DNA-binding</keyword>
<dbReference type="SMART" id="SM00342">
    <property type="entry name" value="HTH_ARAC"/>
    <property type="match status" value="1"/>
</dbReference>
<feature type="transmembrane region" description="Helical" evidence="9">
    <location>
        <begin position="1192"/>
        <end position="1215"/>
    </location>
</feature>
<dbReference type="InterPro" id="IPR050250">
    <property type="entry name" value="Macrolide_Exporter_MacB"/>
</dbReference>
<dbReference type="InterPro" id="IPR009057">
    <property type="entry name" value="Homeodomain-like_sf"/>
</dbReference>
<dbReference type="GO" id="GO:0043565">
    <property type="term" value="F:sequence-specific DNA binding"/>
    <property type="evidence" value="ECO:0007669"/>
    <property type="project" value="InterPro"/>
</dbReference>
<dbReference type="GO" id="GO:0005886">
    <property type="term" value="C:plasma membrane"/>
    <property type="evidence" value="ECO:0007669"/>
    <property type="project" value="UniProtKB-SubCell"/>
</dbReference>
<keyword evidence="3 9" id="KW-0812">Transmembrane</keyword>
<evidence type="ECO:0000256" key="8">
    <source>
        <dbReference type="ARBA" id="ARBA00023163"/>
    </source>
</evidence>
<dbReference type="Gene3D" id="1.10.10.60">
    <property type="entry name" value="Homeodomain-like"/>
    <property type="match status" value="2"/>
</dbReference>
<evidence type="ECO:0000256" key="6">
    <source>
        <dbReference type="ARBA" id="ARBA00023125"/>
    </source>
</evidence>
<keyword evidence="12" id="KW-1185">Reference proteome</keyword>
<evidence type="ECO:0000256" key="2">
    <source>
        <dbReference type="ARBA" id="ARBA00022475"/>
    </source>
</evidence>
<dbReference type="PROSITE" id="PS01124">
    <property type="entry name" value="HTH_ARAC_FAMILY_2"/>
    <property type="match status" value="1"/>
</dbReference>
<feature type="transmembrane region" description="Helical" evidence="9">
    <location>
        <begin position="6"/>
        <end position="30"/>
    </location>
</feature>
<feature type="transmembrane region" description="Helical" evidence="9">
    <location>
        <begin position="223"/>
        <end position="240"/>
    </location>
</feature>
<evidence type="ECO:0000256" key="3">
    <source>
        <dbReference type="ARBA" id="ARBA00022692"/>
    </source>
</evidence>
<dbReference type="Proteomes" id="UP000660862">
    <property type="component" value="Unassembled WGS sequence"/>
</dbReference>
<dbReference type="EMBL" id="BMER01000001">
    <property type="protein sequence ID" value="GGG72980.1"/>
    <property type="molecule type" value="Genomic_DNA"/>
</dbReference>
<dbReference type="PROSITE" id="PS00041">
    <property type="entry name" value="HTH_ARAC_FAMILY_1"/>
    <property type="match status" value="1"/>
</dbReference>
<feature type="transmembrane region" description="Helical" evidence="9">
    <location>
        <begin position="714"/>
        <end position="736"/>
    </location>
</feature>
<dbReference type="InterPro" id="IPR025857">
    <property type="entry name" value="MacB_PCD"/>
</dbReference>
<evidence type="ECO:0000313" key="12">
    <source>
        <dbReference type="Proteomes" id="UP000660862"/>
    </source>
</evidence>
<dbReference type="Pfam" id="PF12704">
    <property type="entry name" value="MacB_PCD"/>
    <property type="match status" value="2"/>
</dbReference>
<evidence type="ECO:0000256" key="5">
    <source>
        <dbReference type="ARBA" id="ARBA00023015"/>
    </source>
</evidence>
<dbReference type="InterPro" id="IPR018062">
    <property type="entry name" value="HTH_AraC-typ_CS"/>
</dbReference>
<dbReference type="GO" id="GO:0022857">
    <property type="term" value="F:transmembrane transporter activity"/>
    <property type="evidence" value="ECO:0007669"/>
    <property type="project" value="TreeGrafter"/>
</dbReference>